<sequence>MASSSRPAEAISPLNTGGYFQQFEDPWSGHGVLEQEAPSRPASTREFNTSSCSLVILQEPRLWRASNAASPTIGNGKAGKKSSVKKDTNNFLEPPVALEWARNGHAVVDPHVMCVVTVKSLDPENPVRIDTLIGCTTSSLQKLKHAQGDQSIFAFPTLGIRYPGRFVLIFSVYRVHEGVFLDEATGGRLRLPYTEMIAEIYGSELIISTEKNAAYSKLSTQFTKNMRESGVKVRTRKEPRKRKSATTNWTADVLGAKIPGSFPFSPTYMALPGHSGPMPNLHNGEDISRRISYQGMTSSASLHTQTQYTAATPYLLPATQQQGYWTQPNAFMQTPAAYNTGVYQGGVHHDSVNPAGVYQSSVNLAGVYHGSVDPTGVYHSSINPTGSNHGGVIPSGGYHGSVNPTSVSHGSISSTNAHHNGVNHIGLNHNGINQGDINHSGADDNDAGSNDINNYHPGWSS</sequence>
<dbReference type="OrthoDB" id="5599552at2759"/>
<dbReference type="VEuPathDB" id="FungiDB:PV08_05772"/>
<evidence type="ECO:0000256" key="2">
    <source>
        <dbReference type="ARBA" id="ARBA00023015"/>
    </source>
</evidence>
<dbReference type="RefSeq" id="XP_016235938.1">
    <property type="nucleotide sequence ID" value="XM_016380111.1"/>
</dbReference>
<evidence type="ECO:0000256" key="5">
    <source>
        <dbReference type="SAM" id="MobiDB-lite"/>
    </source>
</evidence>
<accession>A0A0D1ZSC1</accession>
<dbReference type="HOGENOM" id="CLU_593162_0_0_1"/>
<dbReference type="PANTHER" id="PTHR33572">
    <property type="entry name" value="SPORE DEVELOPMENT REGULATOR VOSA"/>
    <property type="match status" value="1"/>
</dbReference>
<feature type="region of interest" description="Disordered" evidence="5">
    <location>
        <begin position="227"/>
        <end position="246"/>
    </location>
</feature>
<protein>
    <recommendedName>
        <fullName evidence="6">Velvet domain-containing protein</fullName>
    </recommendedName>
</protein>
<evidence type="ECO:0000259" key="6">
    <source>
        <dbReference type="PROSITE" id="PS51821"/>
    </source>
</evidence>
<dbReference type="AlphaFoldDB" id="A0A0D1ZSC1"/>
<feature type="compositionally biased region" description="Polar residues" evidence="5">
    <location>
        <begin position="447"/>
        <end position="461"/>
    </location>
</feature>
<evidence type="ECO:0000256" key="4">
    <source>
        <dbReference type="ARBA" id="ARBA00023242"/>
    </source>
</evidence>
<evidence type="ECO:0000256" key="1">
    <source>
        <dbReference type="ARBA" id="ARBA00004123"/>
    </source>
</evidence>
<keyword evidence="3" id="KW-0804">Transcription</keyword>
<gene>
    <name evidence="7" type="ORF">PV08_05772</name>
</gene>
<keyword evidence="2" id="KW-0805">Transcription regulation</keyword>
<name>A0A0D1ZSC1_9EURO</name>
<evidence type="ECO:0000313" key="8">
    <source>
        <dbReference type="Proteomes" id="UP000053328"/>
    </source>
</evidence>
<dbReference type="GeneID" id="27332855"/>
<feature type="domain" description="Velvet" evidence="6">
    <location>
        <begin position="47"/>
        <end position="236"/>
    </location>
</feature>
<dbReference type="PROSITE" id="PS51821">
    <property type="entry name" value="VELVET"/>
    <property type="match status" value="1"/>
</dbReference>
<dbReference type="EMBL" id="KN847495">
    <property type="protein sequence ID" value="KIW15722.1"/>
    <property type="molecule type" value="Genomic_DNA"/>
</dbReference>
<dbReference type="Proteomes" id="UP000053328">
    <property type="component" value="Unassembled WGS sequence"/>
</dbReference>
<comment type="subcellular location">
    <subcellularLocation>
        <location evidence="1">Nucleus</location>
    </subcellularLocation>
</comment>
<keyword evidence="8" id="KW-1185">Reference proteome</keyword>
<feature type="compositionally biased region" description="Basic residues" evidence="5">
    <location>
        <begin position="233"/>
        <end position="244"/>
    </location>
</feature>
<organism evidence="7 8">
    <name type="scientific">Exophiala spinifera</name>
    <dbReference type="NCBI Taxonomy" id="91928"/>
    <lineage>
        <taxon>Eukaryota</taxon>
        <taxon>Fungi</taxon>
        <taxon>Dikarya</taxon>
        <taxon>Ascomycota</taxon>
        <taxon>Pezizomycotina</taxon>
        <taxon>Eurotiomycetes</taxon>
        <taxon>Chaetothyriomycetidae</taxon>
        <taxon>Chaetothyriales</taxon>
        <taxon>Herpotrichiellaceae</taxon>
        <taxon>Exophiala</taxon>
    </lineage>
</organism>
<dbReference type="InterPro" id="IPR038491">
    <property type="entry name" value="Velvet_dom_sf"/>
</dbReference>
<proteinExistence type="predicted"/>
<dbReference type="Gene3D" id="2.60.40.3960">
    <property type="entry name" value="Velvet domain"/>
    <property type="match status" value="1"/>
</dbReference>
<keyword evidence="4" id="KW-0539">Nucleus</keyword>
<dbReference type="GO" id="GO:0005634">
    <property type="term" value="C:nucleus"/>
    <property type="evidence" value="ECO:0007669"/>
    <property type="project" value="UniProtKB-SubCell"/>
</dbReference>
<reference evidence="7 8" key="1">
    <citation type="submission" date="2015-01" db="EMBL/GenBank/DDBJ databases">
        <title>The Genome Sequence of Exophiala spinifera CBS89968.</title>
        <authorList>
            <consortium name="The Broad Institute Genomics Platform"/>
            <person name="Cuomo C."/>
            <person name="de Hoog S."/>
            <person name="Gorbushina A."/>
            <person name="Stielow B."/>
            <person name="Teixiera M."/>
            <person name="Abouelleil A."/>
            <person name="Chapman S.B."/>
            <person name="Priest M."/>
            <person name="Young S.K."/>
            <person name="Wortman J."/>
            <person name="Nusbaum C."/>
            <person name="Birren B."/>
        </authorList>
    </citation>
    <scope>NUCLEOTIDE SEQUENCE [LARGE SCALE GENOMIC DNA]</scope>
    <source>
        <strain evidence="7 8">CBS 89968</strain>
    </source>
</reference>
<dbReference type="InterPro" id="IPR037525">
    <property type="entry name" value="Velvet_dom"/>
</dbReference>
<dbReference type="Pfam" id="PF11754">
    <property type="entry name" value="Velvet"/>
    <property type="match status" value="1"/>
</dbReference>
<dbReference type="InterPro" id="IPR021740">
    <property type="entry name" value="Velvet"/>
</dbReference>
<feature type="region of interest" description="Disordered" evidence="5">
    <location>
        <begin position="430"/>
        <end position="461"/>
    </location>
</feature>
<evidence type="ECO:0000313" key="7">
    <source>
        <dbReference type="EMBL" id="KIW15722.1"/>
    </source>
</evidence>
<evidence type="ECO:0000256" key="3">
    <source>
        <dbReference type="ARBA" id="ARBA00023163"/>
    </source>
</evidence>